<dbReference type="PANTHER" id="PTHR48049:SF138">
    <property type="entry name" value="UDP-GLYCOSYLTRANSFERASE 91C1"/>
    <property type="match status" value="1"/>
</dbReference>
<evidence type="ECO:0000256" key="2">
    <source>
        <dbReference type="ARBA" id="ARBA00022679"/>
    </source>
</evidence>
<evidence type="ECO:0000313" key="4">
    <source>
        <dbReference type="Proteomes" id="UP001634007"/>
    </source>
</evidence>
<evidence type="ECO:0000256" key="1">
    <source>
        <dbReference type="ARBA" id="ARBA00009995"/>
    </source>
</evidence>
<evidence type="ECO:0000313" key="3">
    <source>
        <dbReference type="EMBL" id="KAL3733051.1"/>
    </source>
</evidence>
<dbReference type="InterPro" id="IPR002213">
    <property type="entry name" value="UDP_glucos_trans"/>
</dbReference>
<dbReference type="Proteomes" id="UP001634007">
    <property type="component" value="Unassembled WGS sequence"/>
</dbReference>
<accession>A0ABD3JYT6</accession>
<reference evidence="3 4" key="1">
    <citation type="submission" date="2024-11" db="EMBL/GenBank/DDBJ databases">
        <title>Chromosome-level genome assembly of Eucalyptus globulus Labill. provides insights into its genome evolution.</title>
        <authorList>
            <person name="Li X."/>
        </authorList>
    </citation>
    <scope>NUCLEOTIDE SEQUENCE [LARGE SCALE GENOMIC DNA]</scope>
    <source>
        <strain evidence="3">CL2024</strain>
        <tissue evidence="3">Fresh tender leaves</tissue>
    </source>
</reference>
<dbReference type="SUPFAM" id="SSF53756">
    <property type="entry name" value="UDP-Glycosyltransferase/glycogen phosphorylase"/>
    <property type="match status" value="1"/>
</dbReference>
<comment type="caution">
    <text evidence="3">The sequence shown here is derived from an EMBL/GenBank/DDBJ whole genome shotgun (WGS) entry which is preliminary data.</text>
</comment>
<keyword evidence="2" id="KW-0808">Transferase</keyword>
<dbReference type="InterPro" id="IPR050481">
    <property type="entry name" value="UDP-glycosyltransf_plant"/>
</dbReference>
<dbReference type="Pfam" id="PF00201">
    <property type="entry name" value="UDPGT"/>
    <property type="match status" value="1"/>
</dbReference>
<organism evidence="3 4">
    <name type="scientific">Eucalyptus globulus</name>
    <name type="common">Tasmanian blue gum</name>
    <dbReference type="NCBI Taxonomy" id="34317"/>
    <lineage>
        <taxon>Eukaryota</taxon>
        <taxon>Viridiplantae</taxon>
        <taxon>Streptophyta</taxon>
        <taxon>Embryophyta</taxon>
        <taxon>Tracheophyta</taxon>
        <taxon>Spermatophyta</taxon>
        <taxon>Magnoliopsida</taxon>
        <taxon>eudicotyledons</taxon>
        <taxon>Gunneridae</taxon>
        <taxon>Pentapetalae</taxon>
        <taxon>rosids</taxon>
        <taxon>malvids</taxon>
        <taxon>Myrtales</taxon>
        <taxon>Myrtaceae</taxon>
        <taxon>Myrtoideae</taxon>
        <taxon>Eucalypteae</taxon>
        <taxon>Eucalyptus</taxon>
    </lineage>
</organism>
<dbReference type="FunFam" id="3.40.50.2000:FF:000037">
    <property type="entry name" value="Glycosyltransferase"/>
    <property type="match status" value="1"/>
</dbReference>
<name>A0ABD3JYT6_EUCGL</name>
<dbReference type="GO" id="GO:0008194">
    <property type="term" value="F:UDP-glycosyltransferase activity"/>
    <property type="evidence" value="ECO:0007669"/>
    <property type="project" value="UniProtKB-ARBA"/>
</dbReference>
<sequence length="473" mass="53328">MEEKGEAHQGHDSLHIAMFPWLAMGHLIPFFHLSKHLAQRGHKISFISTPRNLQRLPKIPQNLSPLINLIPLPFPHIPNLTPHAESSIDTSFSKQQLLKIAIDKLQPAITCFLESSQLDWIIYDFASHWLPSTAAELGIHRCFCGLFNAAVLCLIGPPTVLIGGSDPRTTIEDFLRVPEWIPFESDIVFRSYEITRFNQHSSEYISETPDTVRMGVTIRDSEVVAVRTCVEFEPEWIDLLRDLYQKPLVPIGFLPPCMEDDEDVNDMKWVSIKAWLDEQRLNSVVYVALGTEAVLSQEEVTELALGLEKSKLSFFWVLRDPPESTQKAIDMLPNGFLQGVEGRGMVCTDWAPQVQILSHDSVGGFLTHCGWNSIIEGLAFGRVLMLFPMTTDQGPNARLLQGKGLGIEVTRKEDGMFTSDAVAELLRFAMVDDLGSSLRASAKEAKKLLGDRETNQRCMDEFIQYLVEQKKKE</sequence>
<dbReference type="AlphaFoldDB" id="A0ABD3JYT6"/>
<gene>
    <name evidence="3" type="ORF">ACJRO7_022555</name>
</gene>
<dbReference type="EMBL" id="JBJKBG010000006">
    <property type="protein sequence ID" value="KAL3733051.1"/>
    <property type="molecule type" value="Genomic_DNA"/>
</dbReference>
<dbReference type="Gene3D" id="3.40.50.2000">
    <property type="entry name" value="Glycogen Phosphorylase B"/>
    <property type="match status" value="2"/>
</dbReference>
<dbReference type="CDD" id="cd03784">
    <property type="entry name" value="GT1_Gtf-like"/>
    <property type="match status" value="1"/>
</dbReference>
<dbReference type="PANTHER" id="PTHR48049">
    <property type="entry name" value="GLYCOSYLTRANSFERASE"/>
    <property type="match status" value="1"/>
</dbReference>
<protein>
    <submittedName>
        <fullName evidence="3">Uncharacterized protein</fullName>
    </submittedName>
</protein>
<comment type="similarity">
    <text evidence="1">Belongs to the UDP-glycosyltransferase family.</text>
</comment>
<proteinExistence type="inferred from homology"/>
<keyword evidence="4" id="KW-1185">Reference proteome</keyword>